<evidence type="ECO:0000259" key="2">
    <source>
        <dbReference type="PROSITE" id="PS50213"/>
    </source>
</evidence>
<name>A0A1M5PJP8_9FLAO</name>
<dbReference type="SMART" id="SM00554">
    <property type="entry name" value="FAS1"/>
    <property type="match status" value="2"/>
</dbReference>
<evidence type="ECO:0000313" key="4">
    <source>
        <dbReference type="Proteomes" id="UP000184020"/>
    </source>
</evidence>
<proteinExistence type="predicted"/>
<feature type="domain" description="FAS1" evidence="2">
    <location>
        <begin position="175"/>
        <end position="316"/>
    </location>
</feature>
<feature type="domain" description="FAS1" evidence="2">
    <location>
        <begin position="33"/>
        <end position="173"/>
    </location>
</feature>
<dbReference type="PROSITE" id="PS51257">
    <property type="entry name" value="PROKAR_LIPOPROTEIN"/>
    <property type="match status" value="1"/>
</dbReference>
<dbReference type="Gene3D" id="2.30.180.10">
    <property type="entry name" value="FAS1 domain"/>
    <property type="match status" value="2"/>
</dbReference>
<dbReference type="InterPro" id="IPR000782">
    <property type="entry name" value="FAS1_domain"/>
</dbReference>
<dbReference type="AlphaFoldDB" id="A0A1M5PJP8"/>
<evidence type="ECO:0000313" key="3">
    <source>
        <dbReference type="EMBL" id="SHH02056.1"/>
    </source>
</evidence>
<dbReference type="SUPFAM" id="SSF82153">
    <property type="entry name" value="FAS1 domain"/>
    <property type="match status" value="2"/>
</dbReference>
<reference evidence="4" key="1">
    <citation type="submission" date="2016-11" db="EMBL/GenBank/DDBJ databases">
        <authorList>
            <person name="Varghese N."/>
            <person name="Submissions S."/>
        </authorList>
    </citation>
    <scope>NUCLEOTIDE SEQUENCE [LARGE SCALE GENOMIC DNA]</scope>
    <source>
        <strain evidence="4">DSM 17659</strain>
    </source>
</reference>
<dbReference type="EMBL" id="FQWF01000013">
    <property type="protein sequence ID" value="SHH02056.1"/>
    <property type="molecule type" value="Genomic_DNA"/>
</dbReference>
<dbReference type="OrthoDB" id="9800666at2"/>
<dbReference type="FunFam" id="2.30.180.10:FF:000032">
    <property type="entry name" value="Fasciclin domain-containing protein, putative"/>
    <property type="match status" value="2"/>
</dbReference>
<dbReference type="Proteomes" id="UP000184020">
    <property type="component" value="Unassembled WGS sequence"/>
</dbReference>
<organism evidence="3 4">
    <name type="scientific">Flavobacterium micromati</name>
    <dbReference type="NCBI Taxonomy" id="229205"/>
    <lineage>
        <taxon>Bacteria</taxon>
        <taxon>Pseudomonadati</taxon>
        <taxon>Bacteroidota</taxon>
        <taxon>Flavobacteriia</taxon>
        <taxon>Flavobacteriales</taxon>
        <taxon>Flavobacteriaceae</taxon>
        <taxon>Flavobacterium</taxon>
    </lineage>
</organism>
<accession>A0A1M5PJP8</accession>
<dbReference type="InterPro" id="IPR050904">
    <property type="entry name" value="Adhesion/Biosynth-related"/>
</dbReference>
<dbReference type="STRING" id="229205.SAMN05444372_1131"/>
<feature type="chain" id="PRO_5012793475" evidence="1">
    <location>
        <begin position="25"/>
        <end position="323"/>
    </location>
</feature>
<gene>
    <name evidence="3" type="ORF">SAMN05444372_1131</name>
</gene>
<keyword evidence="4" id="KW-1185">Reference proteome</keyword>
<dbReference type="InterPro" id="IPR036378">
    <property type="entry name" value="FAS1_dom_sf"/>
</dbReference>
<keyword evidence="1" id="KW-0732">Signal</keyword>
<evidence type="ECO:0000256" key="1">
    <source>
        <dbReference type="SAM" id="SignalP"/>
    </source>
</evidence>
<feature type="signal peptide" evidence="1">
    <location>
        <begin position="1"/>
        <end position="24"/>
    </location>
</feature>
<dbReference type="PROSITE" id="PS50213">
    <property type="entry name" value="FAS1"/>
    <property type="match status" value="2"/>
</dbReference>
<sequence length="323" mass="33187">MKKVFKFKVLALALLAAVFISCDNDDDEPKPVDNTITGVAVGNPNLKILVQALTRAELAATLKTAGKFTVFAPTDAAFTTFLRANNFADINAVPVAALKEILLNHVVNGEAKAASLTTSYIKTLGKGTASATNTLSMYVSVSGATVRLNGVSSVTTPDVMASNGVIHVVDAVIGLPTIVTHATANPNFTSLVGALTGAGQPAFTTILAGPGPFTVFAPTNAAFTALNTELAPGGIASVSSANLTRVLQYHVANGNVLAATLTEGQVVTPILTPTQTFTVLLAGGAKIRDARARVTNIVATDVQCANGVIHVLDRVLLPLFPGT</sequence>
<dbReference type="PANTHER" id="PTHR10900">
    <property type="entry name" value="PERIOSTIN-RELATED"/>
    <property type="match status" value="1"/>
</dbReference>
<dbReference type="PANTHER" id="PTHR10900:SF77">
    <property type="entry name" value="FI19380P1"/>
    <property type="match status" value="1"/>
</dbReference>
<dbReference type="Pfam" id="PF02469">
    <property type="entry name" value="Fasciclin"/>
    <property type="match status" value="2"/>
</dbReference>
<dbReference type="RefSeq" id="WP_073021375.1">
    <property type="nucleotide sequence ID" value="NZ_FQWF01000013.1"/>
</dbReference>
<dbReference type="GO" id="GO:0005615">
    <property type="term" value="C:extracellular space"/>
    <property type="evidence" value="ECO:0007669"/>
    <property type="project" value="TreeGrafter"/>
</dbReference>
<protein>
    <submittedName>
        <fullName evidence="3">Uncaracterized surface protein containing fasciclin (FAS1) repeats</fullName>
    </submittedName>
</protein>